<keyword evidence="1" id="KW-0175">Coiled coil</keyword>
<evidence type="ECO:0008006" key="3">
    <source>
        <dbReference type="Google" id="ProtNLM"/>
    </source>
</evidence>
<proteinExistence type="predicted"/>
<evidence type="ECO:0000256" key="1">
    <source>
        <dbReference type="SAM" id="Coils"/>
    </source>
</evidence>
<gene>
    <name evidence="2" type="ORF">g.49935</name>
</gene>
<sequence>EEARLADTLTNFPLNNRFEHSSPLSNRTATILNNSITQIENSLTENNLLENEIDNESKLELAAKLGSTLLAKNKLLEEENVRLAATISNMEEKIDTLVENEQKYLSRIESLNEEIVHYQSQIRKEKELQTEMQTIFEEQDEKSQQALDLNLNKIKQLERTILALQ</sequence>
<dbReference type="AlphaFoldDB" id="A0A1B6L620"/>
<evidence type="ECO:0000313" key="2">
    <source>
        <dbReference type="EMBL" id="JAT19081.1"/>
    </source>
</evidence>
<dbReference type="EMBL" id="GEBQ01020896">
    <property type="protein sequence ID" value="JAT19081.1"/>
    <property type="molecule type" value="Transcribed_RNA"/>
</dbReference>
<feature type="coiled-coil region" evidence="1">
    <location>
        <begin position="32"/>
        <end position="128"/>
    </location>
</feature>
<feature type="non-terminal residue" evidence="2">
    <location>
        <position position="165"/>
    </location>
</feature>
<reference evidence="2" key="1">
    <citation type="submission" date="2015-11" db="EMBL/GenBank/DDBJ databases">
        <title>De novo transcriptome assembly of four potential Pierce s Disease insect vectors from Arizona vineyards.</title>
        <authorList>
            <person name="Tassone E.E."/>
        </authorList>
    </citation>
    <scope>NUCLEOTIDE SEQUENCE</scope>
</reference>
<accession>A0A1B6L620</accession>
<name>A0A1B6L620_9HEMI</name>
<feature type="non-terminal residue" evidence="2">
    <location>
        <position position="1"/>
    </location>
</feature>
<organism evidence="2">
    <name type="scientific">Graphocephala atropunctata</name>
    <dbReference type="NCBI Taxonomy" id="36148"/>
    <lineage>
        <taxon>Eukaryota</taxon>
        <taxon>Metazoa</taxon>
        <taxon>Ecdysozoa</taxon>
        <taxon>Arthropoda</taxon>
        <taxon>Hexapoda</taxon>
        <taxon>Insecta</taxon>
        <taxon>Pterygota</taxon>
        <taxon>Neoptera</taxon>
        <taxon>Paraneoptera</taxon>
        <taxon>Hemiptera</taxon>
        <taxon>Auchenorrhyncha</taxon>
        <taxon>Membracoidea</taxon>
        <taxon>Cicadellidae</taxon>
        <taxon>Cicadellinae</taxon>
        <taxon>Cicadellini</taxon>
        <taxon>Graphocephala</taxon>
    </lineage>
</organism>
<protein>
    <recommendedName>
        <fullName evidence="3">HAP1 N-terminal domain-containing protein</fullName>
    </recommendedName>
</protein>